<keyword evidence="7" id="KW-0808">Transferase</keyword>
<comment type="catalytic activity">
    <reaction evidence="18">
        <text>L-threonyl-[protein] + ATP = O-phospho-L-threonyl-[protein] + ADP + H(+)</text>
        <dbReference type="Rhea" id="RHEA:46608"/>
        <dbReference type="Rhea" id="RHEA-COMP:11060"/>
        <dbReference type="Rhea" id="RHEA-COMP:11605"/>
        <dbReference type="ChEBI" id="CHEBI:15378"/>
        <dbReference type="ChEBI" id="CHEBI:30013"/>
        <dbReference type="ChEBI" id="CHEBI:30616"/>
        <dbReference type="ChEBI" id="CHEBI:61977"/>
        <dbReference type="ChEBI" id="CHEBI:456216"/>
        <dbReference type="EC" id="2.7.11.1"/>
    </reaction>
</comment>
<dbReference type="FunFam" id="3.80.10.10:FF:000400">
    <property type="entry name" value="Nuclear pore complex protein NUP107"/>
    <property type="match status" value="1"/>
</dbReference>
<keyword evidence="16 24" id="KW-0675">Receptor</keyword>
<feature type="binding site" evidence="20">
    <location>
        <position position="752"/>
    </location>
    <ligand>
        <name>ATP</name>
        <dbReference type="ChEBI" id="CHEBI:30616"/>
    </ligand>
</feature>
<dbReference type="GO" id="GO:0005886">
    <property type="term" value="C:plasma membrane"/>
    <property type="evidence" value="ECO:0007669"/>
    <property type="project" value="UniProtKB-SubCell"/>
</dbReference>
<keyword evidence="15 21" id="KW-0472">Membrane</keyword>
<dbReference type="SUPFAM" id="SSF52047">
    <property type="entry name" value="RNI-like"/>
    <property type="match status" value="1"/>
</dbReference>
<evidence type="ECO:0000259" key="23">
    <source>
        <dbReference type="PROSITE" id="PS50011"/>
    </source>
</evidence>
<dbReference type="SMART" id="SM00365">
    <property type="entry name" value="LRR_SD22"/>
    <property type="match status" value="5"/>
</dbReference>
<dbReference type="PANTHER" id="PTHR48053:SF22">
    <property type="entry name" value="MDIS1-INTERACTING RECEPTOR LIKE KINASE 2-LIKE"/>
    <property type="match status" value="1"/>
</dbReference>
<evidence type="ECO:0000256" key="8">
    <source>
        <dbReference type="ARBA" id="ARBA00022692"/>
    </source>
</evidence>
<evidence type="ECO:0000256" key="6">
    <source>
        <dbReference type="ARBA" id="ARBA00022614"/>
    </source>
</evidence>
<evidence type="ECO:0000256" key="14">
    <source>
        <dbReference type="ARBA" id="ARBA00022989"/>
    </source>
</evidence>
<dbReference type="InterPro" id="IPR003591">
    <property type="entry name" value="Leu-rich_rpt_typical-subtyp"/>
</dbReference>
<keyword evidence="10" id="KW-0677">Repeat</keyword>
<evidence type="ECO:0000313" key="25">
    <source>
        <dbReference type="Proteomes" id="UP000283530"/>
    </source>
</evidence>
<evidence type="ECO:0000256" key="10">
    <source>
        <dbReference type="ARBA" id="ARBA00022737"/>
    </source>
</evidence>
<dbReference type="FunFam" id="3.80.10.10:FF:000177">
    <property type="entry name" value="Leucine-rich repeat receptor-like serine/threonine-protein kinase At1g17230"/>
    <property type="match status" value="1"/>
</dbReference>
<evidence type="ECO:0000256" key="1">
    <source>
        <dbReference type="ARBA" id="ARBA00004251"/>
    </source>
</evidence>
<keyword evidence="11 20" id="KW-0547">Nucleotide-binding</keyword>
<comment type="catalytic activity">
    <reaction evidence="19">
        <text>L-seryl-[protein] + ATP = O-phospho-L-seryl-[protein] + ADP + H(+)</text>
        <dbReference type="Rhea" id="RHEA:17989"/>
        <dbReference type="Rhea" id="RHEA-COMP:9863"/>
        <dbReference type="Rhea" id="RHEA-COMP:11604"/>
        <dbReference type="ChEBI" id="CHEBI:15378"/>
        <dbReference type="ChEBI" id="CHEBI:29999"/>
        <dbReference type="ChEBI" id="CHEBI:30616"/>
        <dbReference type="ChEBI" id="CHEBI:83421"/>
        <dbReference type="ChEBI" id="CHEBI:456216"/>
        <dbReference type="EC" id="2.7.11.1"/>
    </reaction>
</comment>
<dbReference type="FunFam" id="1.10.510.10:FF:000445">
    <property type="entry name" value="MDIS1-interacting receptor like kinase 2"/>
    <property type="match status" value="1"/>
</dbReference>
<dbReference type="Pfam" id="PF00069">
    <property type="entry name" value="Pkinase"/>
    <property type="match status" value="1"/>
</dbReference>
<dbReference type="Gene3D" id="3.30.200.20">
    <property type="entry name" value="Phosphorylase Kinase, domain 1"/>
    <property type="match status" value="1"/>
</dbReference>
<dbReference type="Gene3D" id="3.80.10.10">
    <property type="entry name" value="Ribonuclease Inhibitor"/>
    <property type="match status" value="4"/>
</dbReference>
<organism evidence="24 25">
    <name type="scientific">Cinnamomum micranthum f. kanehirae</name>
    <dbReference type="NCBI Taxonomy" id="337451"/>
    <lineage>
        <taxon>Eukaryota</taxon>
        <taxon>Viridiplantae</taxon>
        <taxon>Streptophyta</taxon>
        <taxon>Embryophyta</taxon>
        <taxon>Tracheophyta</taxon>
        <taxon>Spermatophyta</taxon>
        <taxon>Magnoliopsida</taxon>
        <taxon>Magnoliidae</taxon>
        <taxon>Laurales</taxon>
        <taxon>Lauraceae</taxon>
        <taxon>Cinnamomum</taxon>
    </lineage>
</organism>
<dbReference type="Pfam" id="PF00560">
    <property type="entry name" value="LRR_1"/>
    <property type="match status" value="4"/>
</dbReference>
<feature type="chain" id="PRO_5019545867" description="non-specific serine/threonine protein kinase" evidence="22">
    <location>
        <begin position="30"/>
        <end position="1013"/>
    </location>
</feature>
<dbReference type="PRINTS" id="PR00019">
    <property type="entry name" value="LEURICHRPT"/>
</dbReference>
<dbReference type="Proteomes" id="UP000283530">
    <property type="component" value="Unassembled WGS sequence"/>
</dbReference>
<dbReference type="AlphaFoldDB" id="A0A443Q3J7"/>
<dbReference type="PANTHER" id="PTHR48053">
    <property type="entry name" value="LEUCINE RICH REPEAT FAMILY PROTEIN, EXPRESSED"/>
    <property type="match status" value="1"/>
</dbReference>
<dbReference type="SUPFAM" id="SSF56112">
    <property type="entry name" value="Protein kinase-like (PK-like)"/>
    <property type="match status" value="1"/>
</dbReference>
<feature type="signal peptide" evidence="22">
    <location>
        <begin position="1"/>
        <end position="29"/>
    </location>
</feature>
<evidence type="ECO:0000256" key="5">
    <source>
        <dbReference type="ARBA" id="ARBA00022553"/>
    </source>
</evidence>
<dbReference type="Gene3D" id="1.10.510.10">
    <property type="entry name" value="Transferase(Phosphotransferase) domain 1"/>
    <property type="match status" value="1"/>
</dbReference>
<protein>
    <recommendedName>
        <fullName evidence="2">non-specific serine/threonine protein kinase</fullName>
        <ecNumber evidence="2">2.7.11.1</ecNumber>
    </recommendedName>
</protein>
<dbReference type="PROSITE" id="PS50011">
    <property type="entry name" value="PROTEIN_KINASE_DOM"/>
    <property type="match status" value="1"/>
</dbReference>
<keyword evidence="5" id="KW-0597">Phosphoprotein</keyword>
<dbReference type="GO" id="GO:0004674">
    <property type="term" value="F:protein serine/threonine kinase activity"/>
    <property type="evidence" value="ECO:0007669"/>
    <property type="project" value="UniProtKB-KW"/>
</dbReference>
<evidence type="ECO:0000256" key="2">
    <source>
        <dbReference type="ARBA" id="ARBA00012513"/>
    </source>
</evidence>
<dbReference type="EC" id="2.7.11.1" evidence="2"/>
<dbReference type="STRING" id="337451.A0A443Q3J7"/>
<evidence type="ECO:0000256" key="3">
    <source>
        <dbReference type="ARBA" id="ARBA00022475"/>
    </source>
</evidence>
<keyword evidence="8 21" id="KW-0812">Transmembrane</keyword>
<keyword evidence="12 24" id="KW-0418">Kinase</keyword>
<keyword evidence="14 21" id="KW-1133">Transmembrane helix</keyword>
<dbReference type="Pfam" id="PF13855">
    <property type="entry name" value="LRR_8"/>
    <property type="match status" value="2"/>
</dbReference>
<dbReference type="PROSITE" id="PS00109">
    <property type="entry name" value="PROTEIN_KINASE_TYR"/>
    <property type="match status" value="1"/>
</dbReference>
<evidence type="ECO:0000256" key="12">
    <source>
        <dbReference type="ARBA" id="ARBA00022777"/>
    </source>
</evidence>
<dbReference type="InterPro" id="IPR000719">
    <property type="entry name" value="Prot_kinase_dom"/>
</dbReference>
<evidence type="ECO:0000256" key="18">
    <source>
        <dbReference type="ARBA" id="ARBA00047899"/>
    </source>
</evidence>
<dbReference type="FunFam" id="3.80.10.10:FF:000416">
    <property type="entry name" value="Probable leucine-rich repeat receptor-like protein kinase At5g63930"/>
    <property type="match status" value="1"/>
</dbReference>
<feature type="transmembrane region" description="Helical" evidence="21">
    <location>
        <begin position="658"/>
        <end position="683"/>
    </location>
</feature>
<dbReference type="InterPro" id="IPR001611">
    <property type="entry name" value="Leu-rich_rpt"/>
</dbReference>
<dbReference type="Pfam" id="PF08263">
    <property type="entry name" value="LRRNT_2"/>
    <property type="match status" value="1"/>
</dbReference>
<dbReference type="EMBL" id="QPKB01000014">
    <property type="protein sequence ID" value="RWR97586.1"/>
    <property type="molecule type" value="Genomic_DNA"/>
</dbReference>
<evidence type="ECO:0000313" key="24">
    <source>
        <dbReference type="EMBL" id="RWR97586.1"/>
    </source>
</evidence>
<dbReference type="FunFam" id="3.30.200.20:FF:000309">
    <property type="entry name" value="Leucine-rich repeat receptor protein kinase MSP1"/>
    <property type="match status" value="1"/>
</dbReference>
<keyword evidence="17" id="KW-0325">Glycoprotein</keyword>
<dbReference type="InterPro" id="IPR017441">
    <property type="entry name" value="Protein_kinase_ATP_BS"/>
</dbReference>
<evidence type="ECO:0000256" key="9">
    <source>
        <dbReference type="ARBA" id="ARBA00022729"/>
    </source>
</evidence>
<keyword evidence="25" id="KW-1185">Reference proteome</keyword>
<dbReference type="InterPro" id="IPR051716">
    <property type="entry name" value="Plant_RL_S/T_kinase"/>
</dbReference>
<dbReference type="OrthoDB" id="676979at2759"/>
<dbReference type="InterPro" id="IPR008266">
    <property type="entry name" value="Tyr_kinase_AS"/>
</dbReference>
<dbReference type="PROSITE" id="PS00107">
    <property type="entry name" value="PROTEIN_KINASE_ATP"/>
    <property type="match status" value="1"/>
</dbReference>
<dbReference type="InterPro" id="IPR013210">
    <property type="entry name" value="LRR_N_plant-typ"/>
</dbReference>
<dbReference type="GO" id="GO:0005524">
    <property type="term" value="F:ATP binding"/>
    <property type="evidence" value="ECO:0007669"/>
    <property type="project" value="UniProtKB-UniRule"/>
</dbReference>
<reference evidence="24 25" key="1">
    <citation type="journal article" date="2019" name="Nat. Plants">
        <title>Stout camphor tree genome fills gaps in understanding of flowering plant genome evolution.</title>
        <authorList>
            <person name="Chaw S.M."/>
            <person name="Liu Y.C."/>
            <person name="Wu Y.W."/>
            <person name="Wang H.Y."/>
            <person name="Lin C.I."/>
            <person name="Wu C.S."/>
            <person name="Ke H.M."/>
            <person name="Chang L.Y."/>
            <person name="Hsu C.Y."/>
            <person name="Yang H.T."/>
            <person name="Sudianto E."/>
            <person name="Hsu M.H."/>
            <person name="Wu K.P."/>
            <person name="Wang L.N."/>
            <person name="Leebens-Mack J.H."/>
            <person name="Tsai I.J."/>
        </authorList>
    </citation>
    <scope>NUCLEOTIDE SEQUENCE [LARGE SCALE GENOMIC DNA]</scope>
    <source>
        <strain evidence="25">cv. Chaw 1501</strain>
        <tissue evidence="24">Young leaves</tissue>
    </source>
</reference>
<dbReference type="Pfam" id="PF23598">
    <property type="entry name" value="LRR_14"/>
    <property type="match status" value="1"/>
</dbReference>
<sequence length="1013" mass="111668">MAERKKSSLSLLVLSFALLQLLLFLNVRAIAPAPVTQEAAEAQALLTWKASLENHSLLNSWSLLNNSNATSTESKRNSTCNWLGITCNVAGRITRINLFNASLRGNLDNLSFSSFSELTILNLSSNALHGTIAAHIGTLTNLNILDLSMNQFFGYLPLSLGNLTKLSTLNIYENNISGSIPQEIGHLKNLIELDLSTNLLTGTIPPTLGNLTKLTTLYIHKNKISGSIPQEISHLKNLIDLELSTNLLTGTIPPTLGNLTKLTTLYIHRNNIFGSIPQEIGYLRNLIDLDISSNLLTGPIPSTIGNLKNLTVLGIGDNKLSGSIPLQITNLTHLTELYLGVNNLSGHLPKQLCHGGSLTKFTAYSNHLTGPIPKSLQNCTTLERVRLQNNHLTGNTSEVFGHYPNLIYMDLSYNDLYGELSPKWGECKNLTFLNLSRNKVTGKIPPEFGKLSQLRELHLSSNSLAGEIPKEMGRLASLFNLSLTDNELSGSVPLEIGMLPNLEFLDLSINNLSGYIPEELMSCFKLWSLHMSRNKFSGSIPSQIGTLAALENLDLSHNSLSKEIPSQLGSLKMLENLNLSHNMLSGHIPSSFEEISSLTSIDISYNNLEGPIPRNKAFQQAPFEALTHNKGLCGNASGLKPCNSTFIDKGHLKKVSKVLISITISISGFLFLLLACIVIFFFLKRRARHTAIELQEMRKSDAFSILDFDGRIVYDDIIQATENFDSNYCIGMGGYGSVYKAELSTGQVVAVKRLHPMEGGSTRDQKSFNNELKALTEIRHRNIVKLHGFCSHEQCMFLIYEYMERGKLAGILSCEGALELDWIKRVNVVKGVASALSYMHHDCSPPIVHRDISSNNILLDSELEACISDFGTSRLLKPDSSNWSSLAGTYGYVAPELAYTMEVTEKCDVYSFGVLTFEVLMGKHPGDLIHTLHFSTGQNILLKDVLDQRLSLPSAQTVDEVISVAVVALACIRANPQYRPNMRNVSQKLSNNRLCTLEPFQTITLCQLNDLDI</sequence>
<gene>
    <name evidence="24" type="ORF">CKAN_02702900</name>
</gene>
<name>A0A443Q3J7_9MAGN</name>
<accession>A0A443Q3J7</accession>
<evidence type="ECO:0000256" key="13">
    <source>
        <dbReference type="ARBA" id="ARBA00022840"/>
    </source>
</evidence>
<comment type="caution">
    <text evidence="24">The sequence shown here is derived from an EMBL/GenBank/DDBJ whole genome shotgun (WGS) entry which is preliminary data.</text>
</comment>
<dbReference type="InterPro" id="IPR032675">
    <property type="entry name" value="LRR_dom_sf"/>
</dbReference>
<dbReference type="SUPFAM" id="SSF52058">
    <property type="entry name" value="L domain-like"/>
    <property type="match status" value="1"/>
</dbReference>
<dbReference type="SMART" id="SM00369">
    <property type="entry name" value="LRR_TYP"/>
    <property type="match status" value="9"/>
</dbReference>
<evidence type="ECO:0000256" key="15">
    <source>
        <dbReference type="ARBA" id="ARBA00023136"/>
    </source>
</evidence>
<keyword evidence="9 22" id="KW-0732">Signal</keyword>
<evidence type="ECO:0000256" key="16">
    <source>
        <dbReference type="ARBA" id="ARBA00023170"/>
    </source>
</evidence>
<comment type="subcellular location">
    <subcellularLocation>
        <location evidence="1">Cell membrane</location>
        <topology evidence="1">Single-pass type I membrane protein</topology>
    </subcellularLocation>
</comment>
<keyword evidence="4" id="KW-0723">Serine/threonine-protein kinase</keyword>
<evidence type="ECO:0000256" key="4">
    <source>
        <dbReference type="ARBA" id="ARBA00022527"/>
    </source>
</evidence>
<evidence type="ECO:0000256" key="11">
    <source>
        <dbReference type="ARBA" id="ARBA00022741"/>
    </source>
</evidence>
<dbReference type="InterPro" id="IPR011009">
    <property type="entry name" value="Kinase-like_dom_sf"/>
</dbReference>
<evidence type="ECO:0000256" key="7">
    <source>
        <dbReference type="ARBA" id="ARBA00022679"/>
    </source>
</evidence>
<keyword evidence="6" id="KW-0433">Leucine-rich repeat</keyword>
<evidence type="ECO:0000256" key="22">
    <source>
        <dbReference type="SAM" id="SignalP"/>
    </source>
</evidence>
<evidence type="ECO:0000256" key="20">
    <source>
        <dbReference type="PROSITE-ProRule" id="PRU10141"/>
    </source>
</evidence>
<proteinExistence type="predicted"/>
<evidence type="ECO:0000256" key="17">
    <source>
        <dbReference type="ARBA" id="ARBA00023180"/>
    </source>
</evidence>
<feature type="domain" description="Protein kinase" evidence="23">
    <location>
        <begin position="724"/>
        <end position="1001"/>
    </location>
</feature>
<dbReference type="InterPro" id="IPR055414">
    <property type="entry name" value="LRR_R13L4/SHOC2-like"/>
</dbReference>
<evidence type="ECO:0000256" key="21">
    <source>
        <dbReference type="SAM" id="Phobius"/>
    </source>
</evidence>
<keyword evidence="3" id="KW-1003">Cell membrane</keyword>
<keyword evidence="13 20" id="KW-0067">ATP-binding</keyword>
<evidence type="ECO:0000256" key="19">
    <source>
        <dbReference type="ARBA" id="ARBA00048679"/>
    </source>
</evidence>